<name>B9N3E3_POPTR</name>
<evidence type="ECO:0000313" key="6">
    <source>
        <dbReference type="Proteomes" id="UP000006729"/>
    </source>
</evidence>
<dbReference type="GO" id="GO:0140664">
    <property type="term" value="F:ATP-dependent DNA damage sensor activity"/>
    <property type="evidence" value="ECO:0007669"/>
    <property type="project" value="InterPro"/>
</dbReference>
<dbReference type="PROSITE" id="PS00486">
    <property type="entry name" value="DNA_MISMATCH_REPAIR_2"/>
    <property type="match status" value="1"/>
</dbReference>
<dbReference type="Proteomes" id="UP000006729">
    <property type="component" value="Chromosome 11"/>
</dbReference>
<dbReference type="STRING" id="3694.B9N3E3"/>
<evidence type="ECO:0000313" key="5">
    <source>
        <dbReference type="EMBL" id="PNT11885.1"/>
    </source>
</evidence>
<evidence type="ECO:0000256" key="2">
    <source>
        <dbReference type="ARBA" id="ARBA00022840"/>
    </source>
</evidence>
<evidence type="ECO:0000256" key="3">
    <source>
        <dbReference type="ARBA" id="ARBA00023125"/>
    </source>
</evidence>
<sequence length="120" mass="13335">MGGITTLIAMPLNSFPSTVSAETARLKVWRLSCQMLVIIFASYEYPKLVSRICTILEAASNESLVLIDEICSGTDPSYGAALSTCILQLIMLIQVTWKDKDSRFENAAMEFSLQTLRSKY</sequence>
<dbReference type="EMBL" id="CM009300">
    <property type="protein sequence ID" value="PNT11885.1"/>
    <property type="molecule type" value="Genomic_DNA"/>
</dbReference>
<reference evidence="5 6" key="1">
    <citation type="journal article" date="2006" name="Science">
        <title>The genome of black cottonwood, Populus trichocarpa (Torr. &amp; Gray).</title>
        <authorList>
            <person name="Tuskan G.A."/>
            <person name="Difazio S."/>
            <person name="Jansson S."/>
            <person name="Bohlmann J."/>
            <person name="Grigoriev I."/>
            <person name="Hellsten U."/>
            <person name="Putnam N."/>
            <person name="Ralph S."/>
            <person name="Rombauts S."/>
            <person name="Salamov A."/>
            <person name="Schein J."/>
            <person name="Sterck L."/>
            <person name="Aerts A."/>
            <person name="Bhalerao R.R."/>
            <person name="Bhalerao R.P."/>
            <person name="Blaudez D."/>
            <person name="Boerjan W."/>
            <person name="Brun A."/>
            <person name="Brunner A."/>
            <person name="Busov V."/>
            <person name="Campbell M."/>
            <person name="Carlson J."/>
            <person name="Chalot M."/>
            <person name="Chapman J."/>
            <person name="Chen G.L."/>
            <person name="Cooper D."/>
            <person name="Coutinho P.M."/>
            <person name="Couturier J."/>
            <person name="Covert S."/>
            <person name="Cronk Q."/>
            <person name="Cunningham R."/>
            <person name="Davis J."/>
            <person name="Degroeve S."/>
            <person name="Dejardin A."/>
            <person name="Depamphilis C."/>
            <person name="Detter J."/>
            <person name="Dirks B."/>
            <person name="Dubchak I."/>
            <person name="Duplessis S."/>
            <person name="Ehlting J."/>
            <person name="Ellis B."/>
            <person name="Gendler K."/>
            <person name="Goodstein D."/>
            <person name="Gribskov M."/>
            <person name="Grimwood J."/>
            <person name="Groover A."/>
            <person name="Gunter L."/>
            <person name="Hamberger B."/>
            <person name="Heinze B."/>
            <person name="Helariutta Y."/>
            <person name="Henrissat B."/>
            <person name="Holligan D."/>
            <person name="Holt R."/>
            <person name="Huang W."/>
            <person name="Islam-Faridi N."/>
            <person name="Jones S."/>
            <person name="Jones-Rhoades M."/>
            <person name="Jorgensen R."/>
            <person name="Joshi C."/>
            <person name="Kangasjarvi J."/>
            <person name="Karlsson J."/>
            <person name="Kelleher C."/>
            <person name="Kirkpatrick R."/>
            <person name="Kirst M."/>
            <person name="Kohler A."/>
            <person name="Kalluri U."/>
            <person name="Larimer F."/>
            <person name="Leebens-Mack J."/>
            <person name="Leple J.C."/>
            <person name="Locascio P."/>
            <person name="Lou Y."/>
            <person name="Lucas S."/>
            <person name="Martin F."/>
            <person name="Montanini B."/>
            <person name="Napoli C."/>
            <person name="Nelson D.R."/>
            <person name="Nelson C."/>
            <person name="Nieminen K."/>
            <person name="Nilsson O."/>
            <person name="Pereda V."/>
            <person name="Peter G."/>
            <person name="Philippe R."/>
            <person name="Pilate G."/>
            <person name="Poliakov A."/>
            <person name="Razumovskaya J."/>
            <person name="Richardson P."/>
            <person name="Rinaldi C."/>
            <person name="Ritland K."/>
            <person name="Rouze P."/>
            <person name="Ryaboy D."/>
            <person name="Schmutz J."/>
            <person name="Schrader J."/>
            <person name="Segerman B."/>
            <person name="Shin H."/>
            <person name="Siddiqui A."/>
            <person name="Sterky F."/>
            <person name="Terry A."/>
            <person name="Tsai C.J."/>
            <person name="Uberbacher E."/>
            <person name="Unneberg P."/>
            <person name="Vahala J."/>
            <person name="Wall K."/>
            <person name="Wessler S."/>
            <person name="Yang G."/>
            <person name="Yin T."/>
            <person name="Douglas C."/>
            <person name="Marra M."/>
            <person name="Sandberg G."/>
            <person name="Van de Peer Y."/>
            <person name="Rokhsar D."/>
        </authorList>
    </citation>
    <scope>NUCLEOTIDE SEQUENCE [LARGE SCALE GENOMIC DNA]</scope>
    <source>
        <strain evidence="6">cv. Nisqually</strain>
    </source>
</reference>
<protein>
    <recommendedName>
        <fullName evidence="4">DNA mismatch repair proteins mutS family domain-containing protein</fullName>
    </recommendedName>
</protein>
<dbReference type="GO" id="GO:0005524">
    <property type="term" value="F:ATP binding"/>
    <property type="evidence" value="ECO:0007669"/>
    <property type="project" value="UniProtKB-KW"/>
</dbReference>
<dbReference type="PANTHER" id="PTHR48466">
    <property type="entry name" value="OS10G0509000 PROTEIN-RELATED"/>
    <property type="match status" value="1"/>
</dbReference>
<organism evidence="5 6">
    <name type="scientific">Populus trichocarpa</name>
    <name type="common">Western balsam poplar</name>
    <name type="synonym">Populus balsamifera subsp. trichocarpa</name>
    <dbReference type="NCBI Taxonomy" id="3694"/>
    <lineage>
        <taxon>Eukaryota</taxon>
        <taxon>Viridiplantae</taxon>
        <taxon>Streptophyta</taxon>
        <taxon>Embryophyta</taxon>
        <taxon>Tracheophyta</taxon>
        <taxon>Spermatophyta</taxon>
        <taxon>Magnoliopsida</taxon>
        <taxon>eudicotyledons</taxon>
        <taxon>Gunneridae</taxon>
        <taxon>Pentapetalae</taxon>
        <taxon>rosids</taxon>
        <taxon>fabids</taxon>
        <taxon>Malpighiales</taxon>
        <taxon>Salicaceae</taxon>
        <taxon>Saliceae</taxon>
        <taxon>Populus</taxon>
    </lineage>
</organism>
<feature type="domain" description="DNA mismatch repair proteins mutS family" evidence="4">
    <location>
        <begin position="63"/>
        <end position="79"/>
    </location>
</feature>
<dbReference type="GO" id="GO:0030983">
    <property type="term" value="F:mismatched DNA binding"/>
    <property type="evidence" value="ECO:0007669"/>
    <property type="project" value="InterPro"/>
</dbReference>
<gene>
    <name evidence="5" type="ORF">POPTR_011G051100</name>
</gene>
<accession>B9N3E3</accession>
<keyword evidence="1" id="KW-0547">Nucleotide-binding</keyword>
<keyword evidence="6" id="KW-1185">Reference proteome</keyword>
<dbReference type="GO" id="GO:0004519">
    <property type="term" value="F:endonuclease activity"/>
    <property type="evidence" value="ECO:0007669"/>
    <property type="project" value="UniProtKB-KW"/>
</dbReference>
<evidence type="ECO:0000259" key="4">
    <source>
        <dbReference type="PROSITE" id="PS00486"/>
    </source>
</evidence>
<dbReference type="InterPro" id="IPR000432">
    <property type="entry name" value="DNA_mismatch_repair_MutS_C"/>
</dbReference>
<dbReference type="Gene3D" id="3.40.50.300">
    <property type="entry name" value="P-loop containing nucleotide triphosphate hydrolases"/>
    <property type="match status" value="1"/>
</dbReference>
<dbReference type="HOGENOM" id="CLU_2053677_0_0_1"/>
<keyword evidence="2" id="KW-0067">ATP-binding</keyword>
<dbReference type="InParanoid" id="B9N3E3"/>
<keyword evidence="3" id="KW-0238">DNA-binding</keyword>
<dbReference type="InterPro" id="IPR027417">
    <property type="entry name" value="P-loop_NTPase"/>
</dbReference>
<dbReference type="PANTHER" id="PTHR48466:SF1">
    <property type="entry name" value="SMR DOMAIN-CONTAINING PROTEIN"/>
    <property type="match status" value="1"/>
</dbReference>
<proteinExistence type="predicted"/>
<dbReference type="InterPro" id="IPR045076">
    <property type="entry name" value="MutS"/>
</dbReference>
<evidence type="ECO:0000256" key="1">
    <source>
        <dbReference type="ARBA" id="ARBA00022741"/>
    </source>
</evidence>
<dbReference type="GO" id="GO:0006298">
    <property type="term" value="P:mismatch repair"/>
    <property type="evidence" value="ECO:0007669"/>
    <property type="project" value="InterPro"/>
</dbReference>
<dbReference type="AlphaFoldDB" id="B9N3E3"/>